<dbReference type="Gene3D" id="3.40.50.1820">
    <property type="entry name" value="alpha/beta hydrolase"/>
    <property type="match status" value="1"/>
</dbReference>
<feature type="domain" description="AB hydrolase-1" evidence="2">
    <location>
        <begin position="87"/>
        <end position="206"/>
    </location>
</feature>
<accession>A0A7S0L3I9</accession>
<gene>
    <name evidence="3" type="ORF">CPEL01642_LOCUS4366</name>
</gene>
<dbReference type="EMBL" id="HBEY01009052">
    <property type="protein sequence ID" value="CAD8601036.1"/>
    <property type="molecule type" value="Transcribed_RNA"/>
</dbReference>
<sequence>MLVHNVGRRIAMRNTLLAAATATLGPIWPAHAWCGEQVPAWAFFLKWDEVPAVPFEYDGIKGTCFCRVVGDVAREQKAGVPPILVVGDPGLGYDYIENIETLSVSDRRLIEVNFAGSQASQATPSTLLSHGACAAQLLAVVRSLHLAQVHVVAHGLGAPAALRLLEQAPTVVRSLALVSPYASLVDLRSEAAASAEEQLAKSIQAAAPILLPTFSSKAQGSCIADAVASSGGPLAGALLRGQESLAGEKLGSSLRGKDTPVLLANGRTSGEIVDLAWSDLPAGITRSVFKSSGHLPFIEERDEFLLQYVSFLDRVDGVETNRELKFADPIKMVKEVMSDSPVAATAARDCSGYKTDAARKYCETGSTK</sequence>
<dbReference type="PANTHER" id="PTHR43798">
    <property type="entry name" value="MONOACYLGLYCEROL LIPASE"/>
    <property type="match status" value="1"/>
</dbReference>
<dbReference type="GO" id="GO:0016020">
    <property type="term" value="C:membrane"/>
    <property type="evidence" value="ECO:0007669"/>
    <property type="project" value="TreeGrafter"/>
</dbReference>
<evidence type="ECO:0000259" key="2">
    <source>
        <dbReference type="Pfam" id="PF00561"/>
    </source>
</evidence>
<dbReference type="PANTHER" id="PTHR43798:SF33">
    <property type="entry name" value="HYDROLASE, PUTATIVE (AFU_ORTHOLOGUE AFUA_2G14860)-RELATED"/>
    <property type="match status" value="1"/>
</dbReference>
<dbReference type="InterPro" id="IPR006311">
    <property type="entry name" value="TAT_signal"/>
</dbReference>
<dbReference type="Pfam" id="PF00561">
    <property type="entry name" value="Abhydrolase_1"/>
    <property type="match status" value="1"/>
</dbReference>
<dbReference type="InterPro" id="IPR029058">
    <property type="entry name" value="AB_hydrolase_fold"/>
</dbReference>
<dbReference type="AlphaFoldDB" id="A0A7S0L3I9"/>
<dbReference type="InterPro" id="IPR000073">
    <property type="entry name" value="AB_hydrolase_1"/>
</dbReference>
<reference evidence="3" key="1">
    <citation type="submission" date="2021-01" db="EMBL/GenBank/DDBJ databases">
        <authorList>
            <person name="Corre E."/>
            <person name="Pelletier E."/>
            <person name="Niang G."/>
            <person name="Scheremetjew M."/>
            <person name="Finn R."/>
            <person name="Kale V."/>
            <person name="Holt S."/>
            <person name="Cochrane G."/>
            <person name="Meng A."/>
            <person name="Brown T."/>
            <person name="Cohen L."/>
        </authorList>
    </citation>
    <scope>NUCLEOTIDE SEQUENCE</scope>
    <source>
        <strain evidence="3">PLY182g</strain>
    </source>
</reference>
<evidence type="ECO:0000313" key="3">
    <source>
        <dbReference type="EMBL" id="CAD8601036.1"/>
    </source>
</evidence>
<evidence type="ECO:0000256" key="1">
    <source>
        <dbReference type="SAM" id="SignalP"/>
    </source>
</evidence>
<dbReference type="InterPro" id="IPR050266">
    <property type="entry name" value="AB_hydrolase_sf"/>
</dbReference>
<dbReference type="SUPFAM" id="SSF53474">
    <property type="entry name" value="alpha/beta-Hydrolases"/>
    <property type="match status" value="1"/>
</dbReference>
<proteinExistence type="predicted"/>
<feature type="signal peptide" evidence="1">
    <location>
        <begin position="1"/>
        <end position="32"/>
    </location>
</feature>
<protein>
    <recommendedName>
        <fullName evidence="2">AB hydrolase-1 domain-containing protein</fullName>
    </recommendedName>
</protein>
<dbReference type="PROSITE" id="PS51318">
    <property type="entry name" value="TAT"/>
    <property type="match status" value="1"/>
</dbReference>
<name>A0A7S0L3I9_9EUKA</name>
<organism evidence="3">
    <name type="scientific">Coccolithus braarudii</name>
    <dbReference type="NCBI Taxonomy" id="221442"/>
    <lineage>
        <taxon>Eukaryota</taxon>
        <taxon>Haptista</taxon>
        <taxon>Haptophyta</taxon>
        <taxon>Prymnesiophyceae</taxon>
        <taxon>Coccolithales</taxon>
        <taxon>Coccolithaceae</taxon>
        <taxon>Coccolithus</taxon>
    </lineage>
</organism>
<feature type="chain" id="PRO_5031074855" description="AB hydrolase-1 domain-containing protein" evidence="1">
    <location>
        <begin position="33"/>
        <end position="368"/>
    </location>
</feature>
<keyword evidence="1" id="KW-0732">Signal</keyword>